<keyword evidence="3" id="KW-1185">Reference proteome</keyword>
<proteinExistence type="predicted"/>
<dbReference type="KEGG" id="sfu:Sfum_2778"/>
<accession>A0LM04</accession>
<gene>
    <name evidence="2" type="ordered locus">Sfum_2778</name>
</gene>
<evidence type="ECO:0000313" key="3">
    <source>
        <dbReference type="Proteomes" id="UP000001784"/>
    </source>
</evidence>
<evidence type="ECO:0000256" key="1">
    <source>
        <dbReference type="SAM" id="MobiDB-lite"/>
    </source>
</evidence>
<name>A0LM04_SYNFM</name>
<dbReference type="STRING" id="335543.Sfum_2778"/>
<sequence>MVPRCWTFFPTDLSHDRDSRETAGLFQVYESRGERFGGPAPSAGPRAKGGGVCPSSRRESGSRMVGARRSRVFVRAPEAGKPVRVDMAWFPHVQLASGAAEDPAACKGTGRNARADNELPGDPETFTSRMNHNFSFQELLK</sequence>
<dbReference type="AlphaFoldDB" id="A0LM04"/>
<protein>
    <submittedName>
        <fullName evidence="2">Uncharacterized protein</fullName>
    </submittedName>
</protein>
<reference evidence="2 3" key="1">
    <citation type="submission" date="2006-10" db="EMBL/GenBank/DDBJ databases">
        <title>Complete sequence of Syntrophobacter fumaroxidans MPOB.</title>
        <authorList>
            <consortium name="US DOE Joint Genome Institute"/>
            <person name="Copeland A."/>
            <person name="Lucas S."/>
            <person name="Lapidus A."/>
            <person name="Barry K."/>
            <person name="Detter J.C."/>
            <person name="Glavina del Rio T."/>
            <person name="Hammon N."/>
            <person name="Israni S."/>
            <person name="Pitluck S."/>
            <person name="Goltsman E.G."/>
            <person name="Martinez M."/>
            <person name="Schmutz J."/>
            <person name="Larimer F."/>
            <person name="Land M."/>
            <person name="Hauser L."/>
            <person name="Kyrpides N."/>
            <person name="Kim E."/>
            <person name="Boone D.R."/>
            <person name="Brockman F."/>
            <person name="Culley D."/>
            <person name="Ferry J."/>
            <person name="Gunsalus R."/>
            <person name="McInerney M.J."/>
            <person name="Morrison M."/>
            <person name="Plugge C."/>
            <person name="Rohlin L."/>
            <person name="Scholten J."/>
            <person name="Sieber J."/>
            <person name="Stams A.J.M."/>
            <person name="Worm P."/>
            <person name="Henstra A.M."/>
            <person name="Richardson P."/>
        </authorList>
    </citation>
    <scope>NUCLEOTIDE SEQUENCE [LARGE SCALE GENOMIC DNA]</scope>
    <source>
        <strain evidence="3">DSM 10017 / MPOB</strain>
    </source>
</reference>
<dbReference type="InParanoid" id="A0LM04"/>
<dbReference type="HOGENOM" id="CLU_1824368_0_0_7"/>
<feature type="region of interest" description="Disordered" evidence="1">
    <location>
        <begin position="100"/>
        <end position="128"/>
    </location>
</feature>
<evidence type="ECO:0000313" key="2">
    <source>
        <dbReference type="EMBL" id="ABK18456.1"/>
    </source>
</evidence>
<organism evidence="2 3">
    <name type="scientific">Syntrophobacter fumaroxidans (strain DSM 10017 / MPOB)</name>
    <dbReference type="NCBI Taxonomy" id="335543"/>
    <lineage>
        <taxon>Bacteria</taxon>
        <taxon>Pseudomonadati</taxon>
        <taxon>Thermodesulfobacteriota</taxon>
        <taxon>Syntrophobacteria</taxon>
        <taxon>Syntrophobacterales</taxon>
        <taxon>Syntrophobacteraceae</taxon>
        <taxon>Syntrophobacter</taxon>
    </lineage>
</organism>
<dbReference type="EMBL" id="CP000478">
    <property type="protein sequence ID" value="ABK18456.1"/>
    <property type="molecule type" value="Genomic_DNA"/>
</dbReference>
<feature type="region of interest" description="Disordered" evidence="1">
    <location>
        <begin position="33"/>
        <end position="67"/>
    </location>
</feature>
<dbReference type="Proteomes" id="UP000001784">
    <property type="component" value="Chromosome"/>
</dbReference>